<dbReference type="InterPro" id="IPR001296">
    <property type="entry name" value="Glyco_trans_1"/>
</dbReference>
<sequence length="360" mass="37926">MLPVFINGRYLTQHLSGVQRFAGEIARAMAASWATVDGPPPVLLAPTAPPPSAGGLSTGGLSVKGVGKLGGQIWEQAELPRVARSGVLINLGNTAPVFAGRQIVVLHDAAVFAQPGGYSWKFRLWYRALQACLVRSDAHLVTVSEFSRSELSRFLRTPESRISVIPEGAEHILRETPDAAILDRNGLSGKPFVLAVGNLAPHKNLAGLGNLAKALAARGVPLVISGGVNSSVFSATASLPEPAKYVGRVTDGELHALYRAASCFVFPSLYEGFGLPSVEAMACGCPVVASAIPALEEISGDAALYANPAVPDEFSAQVLRILDDASLAATMKAKGLKRAQDFTWVKAAERLKQMALELRA</sequence>
<dbReference type="PANTHER" id="PTHR46401">
    <property type="entry name" value="GLYCOSYLTRANSFERASE WBBK-RELATED"/>
    <property type="match status" value="1"/>
</dbReference>
<dbReference type="EMBL" id="BJYF01000001">
    <property type="protein sequence ID" value="GEN58218.1"/>
    <property type="molecule type" value="Genomic_DNA"/>
</dbReference>
<dbReference type="Pfam" id="PF00534">
    <property type="entry name" value="Glycos_transf_1"/>
    <property type="match status" value="1"/>
</dbReference>
<feature type="domain" description="Glycosyl transferase family 1" evidence="2">
    <location>
        <begin position="188"/>
        <end position="337"/>
    </location>
</feature>
<keyword evidence="1 3" id="KW-0808">Transferase</keyword>
<protein>
    <submittedName>
        <fullName evidence="3">Mannosyltransferase</fullName>
    </submittedName>
</protein>
<dbReference type="Gene3D" id="3.40.50.2000">
    <property type="entry name" value="Glycogen Phosphorylase B"/>
    <property type="match status" value="1"/>
</dbReference>
<gene>
    <name evidence="3" type="ORF">ANI02nite_01020</name>
</gene>
<dbReference type="CDD" id="cd03809">
    <property type="entry name" value="GT4_MtfB-like"/>
    <property type="match status" value="1"/>
</dbReference>
<dbReference type="GO" id="GO:0009103">
    <property type="term" value="P:lipopolysaccharide biosynthetic process"/>
    <property type="evidence" value="ECO:0007669"/>
    <property type="project" value="TreeGrafter"/>
</dbReference>
<dbReference type="PANTHER" id="PTHR46401:SF2">
    <property type="entry name" value="GLYCOSYLTRANSFERASE WBBK-RELATED"/>
    <property type="match status" value="1"/>
</dbReference>
<dbReference type="STRING" id="1120919.GCA_000429165_00107"/>
<reference evidence="3 4" key="1">
    <citation type="submission" date="2019-07" db="EMBL/GenBank/DDBJ databases">
        <title>Whole genome shotgun sequence of Acetobacter nitrogenifigens NBRC 105050.</title>
        <authorList>
            <person name="Hosoyama A."/>
            <person name="Uohara A."/>
            <person name="Ohji S."/>
            <person name="Ichikawa N."/>
        </authorList>
    </citation>
    <scope>NUCLEOTIDE SEQUENCE [LARGE SCALE GENOMIC DNA]</scope>
    <source>
        <strain evidence="3 4">NBRC 105050</strain>
    </source>
</reference>
<dbReference type="GO" id="GO:0016757">
    <property type="term" value="F:glycosyltransferase activity"/>
    <property type="evidence" value="ECO:0007669"/>
    <property type="project" value="UniProtKB-KW"/>
</dbReference>
<organism evidence="3 4">
    <name type="scientific">Acetobacter nitrogenifigens DSM 23921 = NBRC 105050</name>
    <dbReference type="NCBI Taxonomy" id="1120919"/>
    <lineage>
        <taxon>Bacteria</taxon>
        <taxon>Pseudomonadati</taxon>
        <taxon>Pseudomonadota</taxon>
        <taxon>Alphaproteobacteria</taxon>
        <taxon>Acetobacterales</taxon>
        <taxon>Acetobacteraceae</taxon>
        <taxon>Acetobacter</taxon>
    </lineage>
</organism>
<comment type="caution">
    <text evidence="3">The sequence shown here is derived from an EMBL/GenBank/DDBJ whole genome shotgun (WGS) entry which is preliminary data.</text>
</comment>
<evidence type="ECO:0000259" key="2">
    <source>
        <dbReference type="Pfam" id="PF00534"/>
    </source>
</evidence>
<dbReference type="SUPFAM" id="SSF53756">
    <property type="entry name" value="UDP-Glycosyltransferase/glycogen phosphorylase"/>
    <property type="match status" value="1"/>
</dbReference>
<evidence type="ECO:0000313" key="3">
    <source>
        <dbReference type="EMBL" id="GEN58218.1"/>
    </source>
</evidence>
<name>A0A511X5I6_9PROT</name>
<keyword evidence="3" id="KW-0328">Glycosyltransferase</keyword>
<accession>A0A511X5I6</accession>
<dbReference type="Proteomes" id="UP000321635">
    <property type="component" value="Unassembled WGS sequence"/>
</dbReference>
<evidence type="ECO:0000313" key="4">
    <source>
        <dbReference type="Proteomes" id="UP000321635"/>
    </source>
</evidence>
<proteinExistence type="predicted"/>
<dbReference type="RefSeq" id="WP_026396407.1">
    <property type="nucleotide sequence ID" value="NZ_AUBI01000001.1"/>
</dbReference>
<dbReference type="AlphaFoldDB" id="A0A511X5I6"/>
<keyword evidence="4" id="KW-1185">Reference proteome</keyword>
<evidence type="ECO:0000256" key="1">
    <source>
        <dbReference type="ARBA" id="ARBA00022679"/>
    </source>
</evidence>